<name>A0A6M3LG55_9ZZZZ</name>
<dbReference type="Gene3D" id="3.40.50.300">
    <property type="entry name" value="P-loop containing nucleotide triphosphate hydrolases"/>
    <property type="match status" value="1"/>
</dbReference>
<dbReference type="CDD" id="cd00009">
    <property type="entry name" value="AAA"/>
    <property type="match status" value="1"/>
</dbReference>
<keyword evidence="3" id="KW-0067">ATP-binding</keyword>
<dbReference type="AlphaFoldDB" id="A0A6M3LG55"/>
<dbReference type="PANTHER" id="PTHR30050">
    <property type="entry name" value="CHROMOSOMAL REPLICATION INITIATOR PROTEIN DNAA"/>
    <property type="match status" value="1"/>
</dbReference>
<keyword evidence="1" id="KW-0175">Coiled coil</keyword>
<evidence type="ECO:0000313" key="3">
    <source>
        <dbReference type="EMBL" id="QJA93349.1"/>
    </source>
</evidence>
<proteinExistence type="predicted"/>
<dbReference type="Pfam" id="PF01695">
    <property type="entry name" value="IstB_IS21"/>
    <property type="match status" value="1"/>
</dbReference>
<dbReference type="SMART" id="SM00382">
    <property type="entry name" value="AAA"/>
    <property type="match status" value="1"/>
</dbReference>
<dbReference type="InterPro" id="IPR002611">
    <property type="entry name" value="IstB_ATP-bd"/>
</dbReference>
<evidence type="ECO:0000256" key="1">
    <source>
        <dbReference type="SAM" id="Coils"/>
    </source>
</evidence>
<dbReference type="GO" id="GO:0005524">
    <property type="term" value="F:ATP binding"/>
    <property type="evidence" value="ECO:0007669"/>
    <property type="project" value="UniProtKB-KW"/>
</dbReference>
<organism evidence="3">
    <name type="scientific">viral metagenome</name>
    <dbReference type="NCBI Taxonomy" id="1070528"/>
    <lineage>
        <taxon>unclassified sequences</taxon>
        <taxon>metagenomes</taxon>
        <taxon>organismal metagenomes</taxon>
    </lineage>
</organism>
<reference evidence="3" key="1">
    <citation type="submission" date="2020-03" db="EMBL/GenBank/DDBJ databases">
        <title>The deep terrestrial virosphere.</title>
        <authorList>
            <person name="Holmfeldt K."/>
            <person name="Nilsson E."/>
            <person name="Simone D."/>
            <person name="Lopez-Fernandez M."/>
            <person name="Wu X."/>
            <person name="de Brujin I."/>
            <person name="Lundin D."/>
            <person name="Andersson A."/>
            <person name="Bertilsson S."/>
            <person name="Dopson M."/>
        </authorList>
    </citation>
    <scope>NUCLEOTIDE SEQUENCE</scope>
    <source>
        <strain evidence="3">MM415B04258</strain>
    </source>
</reference>
<gene>
    <name evidence="3" type="ORF">MM415B04258_0006</name>
</gene>
<protein>
    <submittedName>
        <fullName evidence="3">Putative IstB domain protein ATP-binding protein</fullName>
    </submittedName>
</protein>
<feature type="domain" description="AAA+ ATPase" evidence="2">
    <location>
        <begin position="104"/>
        <end position="243"/>
    </location>
</feature>
<keyword evidence="3" id="KW-0547">Nucleotide-binding</keyword>
<accession>A0A6M3LG55</accession>
<evidence type="ECO:0000259" key="2">
    <source>
        <dbReference type="SMART" id="SM00382"/>
    </source>
</evidence>
<dbReference type="PANTHER" id="PTHR30050:SF4">
    <property type="entry name" value="ATP-BINDING PROTEIN RV3427C IN INSERTION SEQUENCE-RELATED"/>
    <property type="match status" value="1"/>
</dbReference>
<dbReference type="EMBL" id="MT143142">
    <property type="protein sequence ID" value="QJA93349.1"/>
    <property type="molecule type" value="Genomic_DNA"/>
</dbReference>
<dbReference type="SUPFAM" id="SSF52540">
    <property type="entry name" value="P-loop containing nucleoside triphosphate hydrolases"/>
    <property type="match status" value="1"/>
</dbReference>
<sequence length="249" mass="29509">MAEFHNTFWLRSIYAKEDPYGEYNWQCKTSSCVEQYEEMRKQKERERQAEERAEARRIDLETLESDPERILKNYGIPAKYYKSSFDNYKGGEKYVDACRRFITNPENLFITGSFGCGKTHMAVSIIRELFKQDVVYYTMRFKNVPELLLDIRESFRSNDGNNSEGCIIEKYSGVKILVLDDMGAEKTSEYSITTLYTLINRRYNDMKPTIVTTNLTIEQIEKQIHPRIASRFAEYKIMKINMPDYRKNR</sequence>
<dbReference type="InterPro" id="IPR003593">
    <property type="entry name" value="AAA+_ATPase"/>
</dbReference>
<dbReference type="GO" id="GO:0006260">
    <property type="term" value="P:DNA replication"/>
    <property type="evidence" value="ECO:0007669"/>
    <property type="project" value="TreeGrafter"/>
</dbReference>
<feature type="coiled-coil region" evidence="1">
    <location>
        <begin position="32"/>
        <end position="66"/>
    </location>
</feature>
<dbReference type="InterPro" id="IPR027417">
    <property type="entry name" value="P-loop_NTPase"/>
</dbReference>